<evidence type="ECO:0000313" key="2">
    <source>
        <dbReference type="Proteomes" id="UP000821845"/>
    </source>
</evidence>
<comment type="caution">
    <text evidence="1">The sequence shown here is derived from an EMBL/GenBank/DDBJ whole genome shotgun (WGS) entry which is preliminary data.</text>
</comment>
<proteinExistence type="predicted"/>
<accession>A0ACB7TPP8</accession>
<gene>
    <name evidence="1" type="ORF">HPB50_018426</name>
</gene>
<protein>
    <submittedName>
        <fullName evidence="1">Uncharacterized protein</fullName>
    </submittedName>
</protein>
<dbReference type="EMBL" id="CM023481">
    <property type="protein sequence ID" value="KAH6947332.1"/>
    <property type="molecule type" value="Genomic_DNA"/>
</dbReference>
<evidence type="ECO:0000313" key="1">
    <source>
        <dbReference type="EMBL" id="KAH6947332.1"/>
    </source>
</evidence>
<name>A0ACB7TPP8_HYAAI</name>
<dbReference type="Proteomes" id="UP000821845">
    <property type="component" value="Chromosome 1"/>
</dbReference>
<sequence>MDSSAAMSTRRRLRVTRATTEKRRLERCPLSHAIVIYRPVRFPVMGMFRCSGLLAPGNGGGTCGLADLPRVMYCRVRVATPGMNDVALSSGCCSSYAGEAVP</sequence>
<organism evidence="1 2">
    <name type="scientific">Hyalomma asiaticum</name>
    <name type="common">Tick</name>
    <dbReference type="NCBI Taxonomy" id="266040"/>
    <lineage>
        <taxon>Eukaryota</taxon>
        <taxon>Metazoa</taxon>
        <taxon>Ecdysozoa</taxon>
        <taxon>Arthropoda</taxon>
        <taxon>Chelicerata</taxon>
        <taxon>Arachnida</taxon>
        <taxon>Acari</taxon>
        <taxon>Parasitiformes</taxon>
        <taxon>Ixodida</taxon>
        <taxon>Ixodoidea</taxon>
        <taxon>Ixodidae</taxon>
        <taxon>Hyalomminae</taxon>
        <taxon>Hyalomma</taxon>
    </lineage>
</organism>
<keyword evidence="2" id="KW-1185">Reference proteome</keyword>
<reference evidence="1" key="1">
    <citation type="submission" date="2020-05" db="EMBL/GenBank/DDBJ databases">
        <title>Large-scale comparative analyses of tick genomes elucidate their genetic diversity and vector capacities.</title>
        <authorList>
            <person name="Jia N."/>
            <person name="Wang J."/>
            <person name="Shi W."/>
            <person name="Du L."/>
            <person name="Sun Y."/>
            <person name="Zhan W."/>
            <person name="Jiang J."/>
            <person name="Wang Q."/>
            <person name="Zhang B."/>
            <person name="Ji P."/>
            <person name="Sakyi L.B."/>
            <person name="Cui X."/>
            <person name="Yuan T."/>
            <person name="Jiang B."/>
            <person name="Yang W."/>
            <person name="Lam T.T.-Y."/>
            <person name="Chang Q."/>
            <person name="Ding S."/>
            <person name="Wang X."/>
            <person name="Zhu J."/>
            <person name="Ruan X."/>
            <person name="Zhao L."/>
            <person name="Wei J."/>
            <person name="Que T."/>
            <person name="Du C."/>
            <person name="Cheng J."/>
            <person name="Dai P."/>
            <person name="Han X."/>
            <person name="Huang E."/>
            <person name="Gao Y."/>
            <person name="Liu J."/>
            <person name="Shao H."/>
            <person name="Ye R."/>
            <person name="Li L."/>
            <person name="Wei W."/>
            <person name="Wang X."/>
            <person name="Wang C."/>
            <person name="Yang T."/>
            <person name="Huo Q."/>
            <person name="Li W."/>
            <person name="Guo W."/>
            <person name="Chen H."/>
            <person name="Zhou L."/>
            <person name="Ni X."/>
            <person name="Tian J."/>
            <person name="Zhou Y."/>
            <person name="Sheng Y."/>
            <person name="Liu T."/>
            <person name="Pan Y."/>
            <person name="Xia L."/>
            <person name="Li J."/>
            <person name="Zhao F."/>
            <person name="Cao W."/>
        </authorList>
    </citation>
    <scope>NUCLEOTIDE SEQUENCE</scope>
    <source>
        <strain evidence="1">Hyas-2018</strain>
    </source>
</reference>